<dbReference type="HOGENOM" id="CLU_007220_2_2_9"/>
<dbReference type="PATRIC" id="fig|748449.3.peg.1806"/>
<protein>
    <recommendedName>
        <fullName evidence="10">Glycine--tRNA ligase beta subunit</fullName>
        <ecNumber evidence="10">6.1.1.14</ecNumber>
    </recommendedName>
    <alternativeName>
        <fullName evidence="10">Glycyl-tRNA synthetase beta subunit</fullName>
        <shortName evidence="10">GlyRS</shortName>
    </alternativeName>
</protein>
<gene>
    <name evidence="10" type="primary">glyS</name>
    <name evidence="12" type="ordered locus">Halha_1876</name>
</gene>
<evidence type="ECO:0000256" key="10">
    <source>
        <dbReference type="HAMAP-Rule" id="MF_00255"/>
    </source>
</evidence>
<feature type="domain" description="DALR anticodon binding" evidence="11">
    <location>
        <begin position="587"/>
        <end position="684"/>
    </location>
</feature>
<evidence type="ECO:0000256" key="7">
    <source>
        <dbReference type="ARBA" id="ARBA00022917"/>
    </source>
</evidence>
<keyword evidence="4 10" id="KW-0436">Ligase</keyword>
<evidence type="ECO:0000259" key="11">
    <source>
        <dbReference type="Pfam" id="PF05746"/>
    </source>
</evidence>
<dbReference type="GO" id="GO:0006420">
    <property type="term" value="P:arginyl-tRNA aminoacylation"/>
    <property type="evidence" value="ECO:0007669"/>
    <property type="project" value="InterPro"/>
</dbReference>
<evidence type="ECO:0000256" key="5">
    <source>
        <dbReference type="ARBA" id="ARBA00022741"/>
    </source>
</evidence>
<dbReference type="Proteomes" id="UP000010880">
    <property type="component" value="Chromosome"/>
</dbReference>
<dbReference type="EC" id="6.1.1.14" evidence="10"/>
<dbReference type="PRINTS" id="PR01045">
    <property type="entry name" value="TRNASYNTHGB"/>
</dbReference>
<dbReference type="AlphaFoldDB" id="L0K947"/>
<sequence>MSKDLLLEIGTEEIPARFMLSTFDRLERLAQDKLTDNRIETGTIKVTGTPRRLVLYIEDVAVNQADLKKEVRGPAKNIAFDDEGNPTKAGAGFAKGQGLTPDQLEIRDTDNGEYVFASTTEEGQETIKLLPQLLTEVITELNFSKPMRWANQEMRFIRPIKWLLALYGTEKIDFSVAEVETDNWSLGHRFLSEGQIEISQPADYFSALEEEYVIVDHNQRREMIVEQIKKIEEEKAVNVVIDDDLLTEVNFLVEYPTALCGSFDQEFLELPSEVLITSMREHQRYFPVENDAKELENLFVTVRNGTAEHIDTVRHGNEKVLQARLSDAKFFYEEDQVKSLESKVKKLKDIIFQEDLGTIYDKVERIIALADKFAQELDLSNIKIDQATRAAKLAKADLVTEMVNEFSKLQGVMGREYALLDGEDQEVATAIFEHYLPRYAADILPESKVGQVVSIADKIDNIVACFSVGIIPTGSQDPYALRRQAQGIVNIIVDAKLDITLDTLIDSSLELLDDEIQRPEAKVKEDVVDFFKLRLEKLLEEADIRYDVRDAILATDCSDIHDTLIRAKAVMEFRAKDEFDDLIAVFNRVNNLAQKASEESIVNEELFESDTEVKLYADYKELDDKVDQLLSDQDYVTALEELTTIKESVDAVFDSVRVMAEDEAVRENRLYLLKLVAELLSEVADLDKIVID</sequence>
<dbReference type="GO" id="GO:0005829">
    <property type="term" value="C:cytosol"/>
    <property type="evidence" value="ECO:0007669"/>
    <property type="project" value="TreeGrafter"/>
</dbReference>
<dbReference type="OrthoDB" id="9775440at2"/>
<comment type="subunit">
    <text evidence="10">Tetramer of two alpha and two beta subunits.</text>
</comment>
<dbReference type="InterPro" id="IPR015944">
    <property type="entry name" value="Gly-tRNA-synth_bsu"/>
</dbReference>
<dbReference type="Pfam" id="PF05746">
    <property type="entry name" value="DALR_1"/>
    <property type="match status" value="1"/>
</dbReference>
<organism evidence="12 13">
    <name type="scientific">Halobacteroides halobius (strain ATCC 35273 / DSM 5150 / MD-1)</name>
    <dbReference type="NCBI Taxonomy" id="748449"/>
    <lineage>
        <taxon>Bacteria</taxon>
        <taxon>Bacillati</taxon>
        <taxon>Bacillota</taxon>
        <taxon>Clostridia</taxon>
        <taxon>Halanaerobiales</taxon>
        <taxon>Halobacteroidaceae</taxon>
        <taxon>Halobacteroides</taxon>
    </lineage>
</organism>
<dbReference type="RefSeq" id="WP_015327503.1">
    <property type="nucleotide sequence ID" value="NC_019978.1"/>
</dbReference>
<evidence type="ECO:0000256" key="9">
    <source>
        <dbReference type="ARBA" id="ARBA00047937"/>
    </source>
</evidence>
<keyword evidence="5 10" id="KW-0547">Nucleotide-binding</keyword>
<keyword evidence="3 10" id="KW-0963">Cytoplasm</keyword>
<dbReference type="GO" id="GO:0006426">
    <property type="term" value="P:glycyl-tRNA aminoacylation"/>
    <property type="evidence" value="ECO:0007669"/>
    <property type="project" value="UniProtKB-UniRule"/>
</dbReference>
<keyword evidence="13" id="KW-1185">Reference proteome</keyword>
<dbReference type="HAMAP" id="MF_00255">
    <property type="entry name" value="Gly_tRNA_synth_beta"/>
    <property type="match status" value="1"/>
</dbReference>
<evidence type="ECO:0000256" key="6">
    <source>
        <dbReference type="ARBA" id="ARBA00022840"/>
    </source>
</evidence>
<dbReference type="NCBIfam" id="TIGR00211">
    <property type="entry name" value="glyS"/>
    <property type="match status" value="1"/>
</dbReference>
<dbReference type="PROSITE" id="PS50861">
    <property type="entry name" value="AA_TRNA_LIGASE_II_GLYAB"/>
    <property type="match status" value="1"/>
</dbReference>
<evidence type="ECO:0000256" key="8">
    <source>
        <dbReference type="ARBA" id="ARBA00023146"/>
    </source>
</evidence>
<dbReference type="GO" id="GO:0004820">
    <property type="term" value="F:glycine-tRNA ligase activity"/>
    <property type="evidence" value="ECO:0007669"/>
    <property type="project" value="UniProtKB-UniRule"/>
</dbReference>
<evidence type="ECO:0000256" key="2">
    <source>
        <dbReference type="ARBA" id="ARBA00008226"/>
    </source>
</evidence>
<comment type="subcellular location">
    <subcellularLocation>
        <location evidence="1 10">Cytoplasm</location>
    </subcellularLocation>
</comment>
<keyword evidence="7 10" id="KW-0648">Protein biosynthesis</keyword>
<dbReference type="Pfam" id="PF02092">
    <property type="entry name" value="tRNA_synt_2f"/>
    <property type="match status" value="1"/>
</dbReference>
<keyword evidence="8 10" id="KW-0030">Aminoacyl-tRNA synthetase</keyword>
<evidence type="ECO:0000313" key="13">
    <source>
        <dbReference type="Proteomes" id="UP000010880"/>
    </source>
</evidence>
<evidence type="ECO:0000256" key="3">
    <source>
        <dbReference type="ARBA" id="ARBA00022490"/>
    </source>
</evidence>
<dbReference type="eggNOG" id="COG0751">
    <property type="taxonomic scope" value="Bacteria"/>
</dbReference>
<dbReference type="PANTHER" id="PTHR30075">
    <property type="entry name" value="GLYCYL-TRNA SYNTHETASE"/>
    <property type="match status" value="1"/>
</dbReference>
<dbReference type="SUPFAM" id="SSF109604">
    <property type="entry name" value="HD-domain/PDEase-like"/>
    <property type="match status" value="1"/>
</dbReference>
<evidence type="ECO:0000256" key="4">
    <source>
        <dbReference type="ARBA" id="ARBA00022598"/>
    </source>
</evidence>
<dbReference type="STRING" id="748449.Halha_1876"/>
<accession>L0K947</accession>
<dbReference type="PANTHER" id="PTHR30075:SF2">
    <property type="entry name" value="GLYCINE--TRNA LIGASE, CHLOROPLASTIC_MITOCHONDRIAL 2"/>
    <property type="match status" value="1"/>
</dbReference>
<reference evidence="13" key="1">
    <citation type="submission" date="2012-02" db="EMBL/GenBank/DDBJ databases">
        <title>The complete genome of Halobacteroides halobius DSM 5150.</title>
        <authorList>
            <person name="Lucas S."/>
            <person name="Copeland A."/>
            <person name="Lapidus A."/>
            <person name="Glavina del Rio T."/>
            <person name="Dalin E."/>
            <person name="Tice H."/>
            <person name="Bruce D."/>
            <person name="Goodwin L."/>
            <person name="Pitluck S."/>
            <person name="Peters L."/>
            <person name="Mikhailova N."/>
            <person name="Gu W."/>
            <person name="Kyrpides N."/>
            <person name="Mavromatis K."/>
            <person name="Ivanova N."/>
            <person name="Brettin T."/>
            <person name="Detter J.C."/>
            <person name="Han C."/>
            <person name="Larimer F."/>
            <person name="Land M."/>
            <person name="Hauser L."/>
            <person name="Markowitz V."/>
            <person name="Cheng J.-F."/>
            <person name="Hugenholtz P."/>
            <person name="Woyke T."/>
            <person name="Wu D."/>
            <person name="Tindall B."/>
            <person name="Pomrenke H."/>
            <person name="Brambilla E."/>
            <person name="Klenk H.-P."/>
            <person name="Eisen J.A."/>
        </authorList>
    </citation>
    <scope>NUCLEOTIDE SEQUENCE [LARGE SCALE GENOMIC DNA]</scope>
    <source>
        <strain evidence="13">ATCC 35273 / DSM 5150 / MD-1</strain>
    </source>
</reference>
<dbReference type="GO" id="GO:0005524">
    <property type="term" value="F:ATP binding"/>
    <property type="evidence" value="ECO:0007669"/>
    <property type="project" value="UniProtKB-UniRule"/>
</dbReference>
<dbReference type="GO" id="GO:0004814">
    <property type="term" value="F:arginine-tRNA ligase activity"/>
    <property type="evidence" value="ECO:0007669"/>
    <property type="project" value="InterPro"/>
</dbReference>
<dbReference type="KEGG" id="hhl:Halha_1876"/>
<name>L0K947_HALHC</name>
<dbReference type="InterPro" id="IPR006194">
    <property type="entry name" value="Gly-tRNA-synth_heterodimer"/>
</dbReference>
<dbReference type="EMBL" id="CP003359">
    <property type="protein sequence ID" value="AGB41787.1"/>
    <property type="molecule type" value="Genomic_DNA"/>
</dbReference>
<evidence type="ECO:0000313" key="12">
    <source>
        <dbReference type="EMBL" id="AGB41787.1"/>
    </source>
</evidence>
<dbReference type="InterPro" id="IPR008909">
    <property type="entry name" value="DALR_anticod-bd"/>
</dbReference>
<keyword evidence="6 10" id="KW-0067">ATP-binding</keyword>
<comment type="similarity">
    <text evidence="2 10">Belongs to the class-II aminoacyl-tRNA synthetase family.</text>
</comment>
<proteinExistence type="inferred from homology"/>
<evidence type="ECO:0000256" key="1">
    <source>
        <dbReference type="ARBA" id="ARBA00004496"/>
    </source>
</evidence>
<comment type="catalytic activity">
    <reaction evidence="9 10">
        <text>tRNA(Gly) + glycine + ATP = glycyl-tRNA(Gly) + AMP + diphosphate</text>
        <dbReference type="Rhea" id="RHEA:16013"/>
        <dbReference type="Rhea" id="RHEA-COMP:9664"/>
        <dbReference type="Rhea" id="RHEA-COMP:9683"/>
        <dbReference type="ChEBI" id="CHEBI:30616"/>
        <dbReference type="ChEBI" id="CHEBI:33019"/>
        <dbReference type="ChEBI" id="CHEBI:57305"/>
        <dbReference type="ChEBI" id="CHEBI:78442"/>
        <dbReference type="ChEBI" id="CHEBI:78522"/>
        <dbReference type="ChEBI" id="CHEBI:456215"/>
        <dbReference type="EC" id="6.1.1.14"/>
    </reaction>
</comment>